<evidence type="ECO:0000256" key="3">
    <source>
        <dbReference type="SAM" id="MobiDB-lite"/>
    </source>
</evidence>
<dbReference type="eggNOG" id="KOG4428">
    <property type="taxonomic scope" value="Eukaryota"/>
</dbReference>
<keyword evidence="2" id="KW-0443">Lipid metabolism</keyword>
<feature type="region of interest" description="Disordered" evidence="3">
    <location>
        <begin position="434"/>
        <end position="468"/>
    </location>
</feature>
<accession>A0A0D2UR18</accession>
<dbReference type="GO" id="GO:0005737">
    <property type="term" value="C:cytoplasm"/>
    <property type="evidence" value="ECO:0007669"/>
    <property type="project" value="TreeGrafter"/>
</dbReference>
<feature type="compositionally biased region" description="Low complexity" evidence="3">
    <location>
        <begin position="492"/>
        <end position="504"/>
    </location>
</feature>
<feature type="compositionally biased region" description="Polar residues" evidence="3">
    <location>
        <begin position="434"/>
        <end position="443"/>
    </location>
</feature>
<dbReference type="PANTHER" id="PTHR12187">
    <property type="entry name" value="AGAP000124-PA"/>
    <property type="match status" value="1"/>
</dbReference>
<dbReference type="Proteomes" id="UP000008743">
    <property type="component" value="Unassembled WGS sequence"/>
</dbReference>
<proteinExistence type="predicted"/>
<feature type="region of interest" description="Disordered" evidence="3">
    <location>
        <begin position="492"/>
        <end position="514"/>
    </location>
</feature>
<sequence>MPHRSNLASPQFQAMAVFSGSELEEFADIVVQFDLVQVEGKTGVLLGMTSISFAQLTRAVDGVFDLILTHPGTRDVRGTLRIVSTIPTRHVQKNELTRRPEQSKRPPSAPTSAPTLGKKDVFATAQQQYAEMALALVSPPQSISQQYHFEFSFKKAEGGTDTRKLDVLEEMFESHFTYSVPVQYLRLLIDEHQRRVHDLEGIGRLPFEAWETARLTQLEQRAALLNFCREQLTLLETFHGPRFKSSRLKREPQLQFVPTNCHIQRMSVVDDRKLQRRYETVTFGAPSAQAIGFKRGGLKRLLQQRDDAAVVAGSGAPSATATTAPALSGGLAGVANGLLPPPLPVGDSTPTAFLATAKQLLNNVDMIERDIDSLRAKLTHAGYTPATLEQRARLLQAALAPLTERVFHLISMLEAPGVEYCHQAARLLDERAATQTHQRNASNPDALVETGGHNNPRSTTAGALDSGADARSRSVSVLNSGASVAVSTAHATSASPDSTSAAHPRTVSVSSASQRASDHILAALDQSAAASNAHPAGKQSPGPGVDWVSVEHHFTRETVPAMPAIFSSVLDDGTETKLQEQLRAVNHACKDLMMGDSSVDTSLLDRTSDELCELMSNVSKGVRACLLVVMSQIESRMLNFMELVQRRDVVFSQALASAVTGFVSILSTHGANPVFLEQLEQLGLLMQFESLLSTSGNEMGMLEDMVVGVQDLAHISFVLHSPTSPAALLHQQGIGAVGQPQPASVALPVPTAVEDEAWTVWLSGERREVTVHVRVSESVFSRLPQTLQEGRPVRLEPILFSQGVNEAQTLANTVGDASLQHGINDDNFRSLENYLQRYIAFRVGQHARSTSASATADVSTLATLDHDVNEELKLIDSIRVQLAGAMQLSKGKNIEILVLSERLVRRLNGVRLTSCKSAKDRTSMSVTLEQYTLLHDDYGLIPSSQQQVLDVMRGRGTRIKNAEKNIGEQRYAFNRIQLLTLPKLYRPPDNTAGAAMS</sequence>
<feature type="compositionally biased region" description="Polar residues" evidence="3">
    <location>
        <begin position="452"/>
        <end position="461"/>
    </location>
</feature>
<dbReference type="InParanoid" id="A0A0D2UR18"/>
<reference evidence="5" key="1">
    <citation type="submission" date="2011-02" db="EMBL/GenBank/DDBJ databases">
        <title>The Genome Sequence of Capsaspora owczarzaki ATCC 30864.</title>
        <authorList>
            <person name="Russ C."/>
            <person name="Cuomo C."/>
            <person name="Burger G."/>
            <person name="Gray M.W."/>
            <person name="Holland P.W.H."/>
            <person name="King N."/>
            <person name="Lang F.B.F."/>
            <person name="Roger A.J."/>
            <person name="Ruiz-Trillo I."/>
            <person name="Young S.K."/>
            <person name="Zeng Q."/>
            <person name="Gargeya S."/>
            <person name="Alvarado L."/>
            <person name="Berlin A."/>
            <person name="Chapman S.B."/>
            <person name="Chen Z."/>
            <person name="Freedman E."/>
            <person name="Gellesch M."/>
            <person name="Goldberg J."/>
            <person name="Griggs A."/>
            <person name="Gujja S."/>
            <person name="Heilman E."/>
            <person name="Heiman D."/>
            <person name="Howarth C."/>
            <person name="Mehta T."/>
            <person name="Neiman D."/>
            <person name="Pearson M."/>
            <person name="Roberts A."/>
            <person name="Saif S."/>
            <person name="Shea T."/>
            <person name="Shenoy N."/>
            <person name="Sisk P."/>
            <person name="Stolte C."/>
            <person name="Sykes S."/>
            <person name="White J."/>
            <person name="Yandava C."/>
            <person name="Haas B."/>
            <person name="Nusbaum C."/>
            <person name="Birren B."/>
        </authorList>
    </citation>
    <scope>NUCLEOTIDE SEQUENCE</scope>
    <source>
        <strain evidence="5">ATCC 30864</strain>
    </source>
</reference>
<keyword evidence="1" id="KW-0378">Hydrolase</keyword>
<dbReference type="STRING" id="595528.A0A0D2UR18"/>
<dbReference type="PANTHER" id="PTHR12187:SF11">
    <property type="entry name" value="PHOSPHATIDYLINOSITOL-3,4-BISPHOSPHATE 4-PHOSPHATASE"/>
    <property type="match status" value="1"/>
</dbReference>
<name>A0A0D2UR18_CAPO3</name>
<evidence type="ECO:0000313" key="4">
    <source>
        <dbReference type="EMBL" id="KJE97461.1"/>
    </source>
</evidence>
<dbReference type="AlphaFoldDB" id="A0A0D2UR18"/>
<feature type="compositionally biased region" description="Basic and acidic residues" evidence="3">
    <location>
        <begin position="92"/>
        <end position="104"/>
    </location>
</feature>
<evidence type="ECO:0000313" key="5">
    <source>
        <dbReference type="Proteomes" id="UP000008743"/>
    </source>
</evidence>
<keyword evidence="5" id="KW-1185">Reference proteome</keyword>
<dbReference type="GO" id="GO:0016316">
    <property type="term" value="F:phosphatidylinositol-3,4-bisphosphate 4-phosphatase activity"/>
    <property type="evidence" value="ECO:0007669"/>
    <property type="project" value="InterPro"/>
</dbReference>
<gene>
    <name evidence="4" type="ORF">CAOG_010131</name>
</gene>
<organism evidence="4 5">
    <name type="scientific">Capsaspora owczarzaki (strain ATCC 30864)</name>
    <dbReference type="NCBI Taxonomy" id="595528"/>
    <lineage>
        <taxon>Eukaryota</taxon>
        <taxon>Filasterea</taxon>
        <taxon>Capsaspora</taxon>
    </lineage>
</organism>
<evidence type="ECO:0000256" key="2">
    <source>
        <dbReference type="ARBA" id="ARBA00023098"/>
    </source>
</evidence>
<feature type="region of interest" description="Disordered" evidence="3">
    <location>
        <begin position="527"/>
        <end position="546"/>
    </location>
</feature>
<dbReference type="PhylomeDB" id="A0A0D2UR18"/>
<dbReference type="OrthoDB" id="159395at2759"/>
<dbReference type="InterPro" id="IPR039034">
    <property type="entry name" value="INPP4"/>
</dbReference>
<protein>
    <submittedName>
        <fullName evidence="4">Uncharacterized protein</fullName>
    </submittedName>
</protein>
<evidence type="ECO:0000256" key="1">
    <source>
        <dbReference type="ARBA" id="ARBA00022801"/>
    </source>
</evidence>
<feature type="region of interest" description="Disordered" evidence="3">
    <location>
        <begin position="91"/>
        <end position="117"/>
    </location>
</feature>
<dbReference type="EMBL" id="KE346374">
    <property type="protein sequence ID" value="KJE97461.1"/>
    <property type="molecule type" value="Genomic_DNA"/>
</dbReference>